<organism evidence="1">
    <name type="scientific">Indivirus ILV1</name>
    <dbReference type="NCBI Taxonomy" id="1977633"/>
    <lineage>
        <taxon>Viruses</taxon>
        <taxon>Varidnaviria</taxon>
        <taxon>Bamfordvirae</taxon>
        <taxon>Nucleocytoviricota</taxon>
        <taxon>Megaviricetes</taxon>
        <taxon>Imitervirales</taxon>
        <taxon>Mimiviridae</taxon>
        <taxon>Klosneuvirinae</taxon>
        <taxon>Indivirus</taxon>
    </lineage>
</organism>
<name>A0A1V0SD06_9VIRU</name>
<accession>A0A1V0SD06</accession>
<protein>
    <submittedName>
        <fullName evidence="1">Uncharacterized protein</fullName>
    </submittedName>
</protein>
<reference evidence="1" key="1">
    <citation type="journal article" date="2017" name="Science">
        <title>Giant viruses with an expanded complement of translation system components.</title>
        <authorList>
            <person name="Schulz F."/>
            <person name="Yutin N."/>
            <person name="Ivanova N.N."/>
            <person name="Ortega D.R."/>
            <person name="Lee T.K."/>
            <person name="Vierheilig J."/>
            <person name="Daims H."/>
            <person name="Horn M."/>
            <person name="Wagner M."/>
            <person name="Jensen G.J."/>
            <person name="Kyrpides N.C."/>
            <person name="Koonin E.V."/>
            <person name="Woyke T."/>
        </authorList>
    </citation>
    <scope>NUCLEOTIDE SEQUENCE</scope>
    <source>
        <strain evidence="1">ILV1</strain>
    </source>
</reference>
<evidence type="ECO:0000313" key="1">
    <source>
        <dbReference type="EMBL" id="ARF09595.1"/>
    </source>
</evidence>
<dbReference type="EMBL" id="KY684085">
    <property type="protein sequence ID" value="ARF09595.1"/>
    <property type="molecule type" value="Genomic_DNA"/>
</dbReference>
<proteinExistence type="predicted"/>
<gene>
    <name evidence="1" type="ORF">Indivirus_1_218</name>
</gene>
<sequence>MKYLFLILTIITILIIAFLGYQSKKERFNQDTGQFCGSCANKTFNECLNCFNCGYCVDKWGNGKCIGGDVTSGPYNKENCALWYTTDNWTGQVWRNNNYKLNYGPKQANRLIGINPC</sequence>